<organism evidence="1">
    <name type="scientific">Anguilla anguilla</name>
    <name type="common">European freshwater eel</name>
    <name type="synonym">Muraena anguilla</name>
    <dbReference type="NCBI Taxonomy" id="7936"/>
    <lineage>
        <taxon>Eukaryota</taxon>
        <taxon>Metazoa</taxon>
        <taxon>Chordata</taxon>
        <taxon>Craniata</taxon>
        <taxon>Vertebrata</taxon>
        <taxon>Euteleostomi</taxon>
        <taxon>Actinopterygii</taxon>
        <taxon>Neopterygii</taxon>
        <taxon>Teleostei</taxon>
        <taxon>Anguilliformes</taxon>
        <taxon>Anguillidae</taxon>
        <taxon>Anguilla</taxon>
    </lineage>
</organism>
<proteinExistence type="predicted"/>
<reference evidence="1" key="2">
    <citation type="journal article" date="2015" name="Fish Shellfish Immunol.">
        <title>Early steps in the European eel (Anguilla anguilla)-Vibrio vulnificus interaction in the gills: Role of the RtxA13 toxin.</title>
        <authorList>
            <person name="Callol A."/>
            <person name="Pajuelo D."/>
            <person name="Ebbesson L."/>
            <person name="Teles M."/>
            <person name="MacKenzie S."/>
            <person name="Amaro C."/>
        </authorList>
    </citation>
    <scope>NUCLEOTIDE SEQUENCE</scope>
</reference>
<sequence length="40" mass="4645">MGQVPTCTRDIYMEGEMESYCHKLPRRTTLQIGCCYLDTT</sequence>
<evidence type="ECO:0000313" key="1">
    <source>
        <dbReference type="EMBL" id="JAH84898.1"/>
    </source>
</evidence>
<name>A0A0E9W601_ANGAN</name>
<accession>A0A0E9W601</accession>
<reference evidence="1" key="1">
    <citation type="submission" date="2014-11" db="EMBL/GenBank/DDBJ databases">
        <authorList>
            <person name="Amaro Gonzalez C."/>
        </authorList>
    </citation>
    <scope>NUCLEOTIDE SEQUENCE</scope>
</reference>
<dbReference type="AlphaFoldDB" id="A0A0E9W601"/>
<dbReference type="EMBL" id="GBXM01023679">
    <property type="protein sequence ID" value="JAH84898.1"/>
    <property type="molecule type" value="Transcribed_RNA"/>
</dbReference>
<protein>
    <submittedName>
        <fullName evidence="1">Uncharacterized protein</fullName>
    </submittedName>
</protein>